<dbReference type="PROSITE" id="PS51030">
    <property type="entry name" value="NUCLEAR_REC_DBD_2"/>
    <property type="match status" value="1"/>
</dbReference>
<dbReference type="InterPro" id="IPR001628">
    <property type="entry name" value="Znf_hrmn_rcpt"/>
</dbReference>
<dbReference type="SMART" id="SM00399">
    <property type="entry name" value="ZnF_C4"/>
    <property type="match status" value="1"/>
</dbReference>
<evidence type="ECO:0000256" key="2">
    <source>
        <dbReference type="ARBA" id="ARBA00022723"/>
    </source>
</evidence>
<keyword evidence="9" id="KW-0539">Nucleus</keyword>
<comment type="similarity">
    <text evidence="1">Belongs to the nuclear hormone receptor family.</text>
</comment>
<dbReference type="Proteomes" id="UP000050741">
    <property type="component" value="Unassembled WGS sequence"/>
</dbReference>
<keyword evidence="8" id="KW-0675">Receptor</keyword>
<dbReference type="SUPFAM" id="SSF57716">
    <property type="entry name" value="Glucocorticoid receptor-like (DNA-binding domain)"/>
    <property type="match status" value="1"/>
</dbReference>
<dbReference type="WBParaSite" id="GPLIN_000079400">
    <property type="protein sequence ID" value="GPLIN_000079400"/>
    <property type="gene ID" value="GPLIN_000079400"/>
</dbReference>
<dbReference type="InterPro" id="IPR013088">
    <property type="entry name" value="Znf_NHR/GATA"/>
</dbReference>
<reference evidence="12" key="1">
    <citation type="submission" date="2014-05" db="EMBL/GenBank/DDBJ databases">
        <title>The genome and life-stage specific transcriptomes of Globodera pallida elucidate key aspects of plant parasitism by a cyst nematode.</title>
        <authorList>
            <person name="Cotton J.A."/>
            <person name="Lilley C.J."/>
            <person name="Jones L.M."/>
            <person name="Kikuchi T."/>
            <person name="Reid A.J."/>
            <person name="Thorpe P."/>
            <person name="Tsai I.J."/>
            <person name="Beasley H."/>
            <person name="Blok V."/>
            <person name="Cock P.J.A."/>
            <person name="Van den Akker S.E."/>
            <person name="Holroyd N."/>
            <person name="Hunt M."/>
            <person name="Mantelin S."/>
            <person name="Naghra H."/>
            <person name="Pain A."/>
            <person name="Palomares-Rius J.E."/>
            <person name="Zarowiecki M."/>
            <person name="Berriman M."/>
            <person name="Jones J.T."/>
            <person name="Urwin P.E."/>
        </authorList>
    </citation>
    <scope>NUCLEOTIDE SEQUENCE [LARGE SCALE GENOMIC DNA]</scope>
    <source>
        <strain evidence="12">Lindley</strain>
    </source>
</reference>
<protein>
    <submittedName>
        <fullName evidence="13">Nuclear receptor domain-containing protein</fullName>
    </submittedName>
</protein>
<dbReference type="PROSITE" id="PS00031">
    <property type="entry name" value="NUCLEAR_REC_DBD_1"/>
    <property type="match status" value="1"/>
</dbReference>
<evidence type="ECO:0000256" key="10">
    <source>
        <dbReference type="SAM" id="MobiDB-lite"/>
    </source>
</evidence>
<dbReference type="GO" id="GO:0003700">
    <property type="term" value="F:DNA-binding transcription factor activity"/>
    <property type="evidence" value="ECO:0007669"/>
    <property type="project" value="InterPro"/>
</dbReference>
<dbReference type="PRINTS" id="PR00047">
    <property type="entry name" value="STROIDFINGER"/>
</dbReference>
<feature type="region of interest" description="Disordered" evidence="10">
    <location>
        <begin position="323"/>
        <end position="347"/>
    </location>
</feature>
<keyword evidence="4" id="KW-0862">Zinc</keyword>
<keyword evidence="2" id="KW-0479">Metal-binding</keyword>
<feature type="compositionally biased region" description="Basic and acidic residues" evidence="10">
    <location>
        <begin position="334"/>
        <end position="347"/>
    </location>
</feature>
<evidence type="ECO:0000256" key="4">
    <source>
        <dbReference type="ARBA" id="ARBA00022833"/>
    </source>
</evidence>
<dbReference type="GO" id="GO:0043565">
    <property type="term" value="F:sequence-specific DNA binding"/>
    <property type="evidence" value="ECO:0007669"/>
    <property type="project" value="InterPro"/>
</dbReference>
<evidence type="ECO:0000256" key="7">
    <source>
        <dbReference type="ARBA" id="ARBA00023163"/>
    </source>
</evidence>
<evidence type="ECO:0000256" key="8">
    <source>
        <dbReference type="ARBA" id="ARBA00023170"/>
    </source>
</evidence>
<name>A0A183BJL5_GLOPA</name>
<evidence type="ECO:0000256" key="6">
    <source>
        <dbReference type="ARBA" id="ARBA00023125"/>
    </source>
</evidence>
<sequence length="401" mass="44473">MPPAIQPPSSRILLDVPCRVCQDHSSGKHYGIFSCDGCAGFFKRSVRRQREYVCKNKGGPLECECPVDKTHRNQCRACRLQRCVDIGMNRDGRIEFSGYIPLKLRAYFKSSALSASFGRLLLLSAFEKGLLRPSKFDETAPAAGQRNTNAPPNGLFRDRFLRVLAHLEQLQLDVTEFFLLRAQSLLREKQPQVALQFQKFLVHHQLFTYREKPFRHVQCAILLDELAQLDDVEEDALVSTLRQTIDTERTHREDRTEGGNGTKMPKETANGGAGSSAKQRRLPFSVSELLVVGPDITSKDVDKKGGCSSTEAVGTPMAAAVHHPSVLHSSTPNKTEELTNRAEGQQCKKERSPLFPAMLHAVVPSPLDPIALCVLGEARTLLPGIPPLQQGKVLAALLLNY</sequence>
<evidence type="ECO:0000313" key="13">
    <source>
        <dbReference type="WBParaSite" id="GPLIN_000079400"/>
    </source>
</evidence>
<evidence type="ECO:0000256" key="9">
    <source>
        <dbReference type="ARBA" id="ARBA00023242"/>
    </source>
</evidence>
<evidence type="ECO:0000259" key="11">
    <source>
        <dbReference type="PROSITE" id="PS51030"/>
    </source>
</evidence>
<dbReference type="Pfam" id="PF00105">
    <property type="entry name" value="zf-C4"/>
    <property type="match status" value="1"/>
</dbReference>
<evidence type="ECO:0000256" key="5">
    <source>
        <dbReference type="ARBA" id="ARBA00023015"/>
    </source>
</evidence>
<evidence type="ECO:0000256" key="1">
    <source>
        <dbReference type="ARBA" id="ARBA00005993"/>
    </source>
</evidence>
<reference evidence="13" key="2">
    <citation type="submission" date="2016-06" db="UniProtKB">
        <authorList>
            <consortium name="WormBaseParasite"/>
        </authorList>
    </citation>
    <scope>IDENTIFICATION</scope>
</reference>
<keyword evidence="12" id="KW-1185">Reference proteome</keyword>
<evidence type="ECO:0000256" key="3">
    <source>
        <dbReference type="ARBA" id="ARBA00022771"/>
    </source>
</evidence>
<feature type="region of interest" description="Disordered" evidence="10">
    <location>
        <begin position="246"/>
        <end position="279"/>
    </location>
</feature>
<feature type="domain" description="Nuclear receptor" evidence="11">
    <location>
        <begin position="15"/>
        <end position="95"/>
    </location>
</feature>
<organism evidence="12 13">
    <name type="scientific">Globodera pallida</name>
    <name type="common">Potato cyst nematode worm</name>
    <name type="synonym">Heterodera pallida</name>
    <dbReference type="NCBI Taxonomy" id="36090"/>
    <lineage>
        <taxon>Eukaryota</taxon>
        <taxon>Metazoa</taxon>
        <taxon>Ecdysozoa</taxon>
        <taxon>Nematoda</taxon>
        <taxon>Chromadorea</taxon>
        <taxon>Rhabditida</taxon>
        <taxon>Tylenchina</taxon>
        <taxon>Tylenchomorpha</taxon>
        <taxon>Tylenchoidea</taxon>
        <taxon>Heteroderidae</taxon>
        <taxon>Heteroderinae</taxon>
        <taxon>Globodera</taxon>
    </lineage>
</organism>
<keyword evidence="6" id="KW-0238">DNA-binding</keyword>
<evidence type="ECO:0000313" key="12">
    <source>
        <dbReference type="Proteomes" id="UP000050741"/>
    </source>
</evidence>
<keyword evidence="5" id="KW-0805">Transcription regulation</keyword>
<dbReference type="InterPro" id="IPR050274">
    <property type="entry name" value="Nuclear_hormone_rcpt_NR2"/>
</dbReference>
<dbReference type="Gene3D" id="3.30.50.10">
    <property type="entry name" value="Erythroid Transcription Factor GATA-1, subunit A"/>
    <property type="match status" value="1"/>
</dbReference>
<dbReference type="GO" id="GO:0008270">
    <property type="term" value="F:zinc ion binding"/>
    <property type="evidence" value="ECO:0007669"/>
    <property type="project" value="UniProtKB-KW"/>
</dbReference>
<keyword evidence="7" id="KW-0804">Transcription</keyword>
<keyword evidence="3" id="KW-0863">Zinc-finger</keyword>
<accession>A0A183BJL5</accession>
<proteinExistence type="inferred from homology"/>
<feature type="compositionally biased region" description="Basic and acidic residues" evidence="10">
    <location>
        <begin position="246"/>
        <end position="257"/>
    </location>
</feature>
<dbReference type="AlphaFoldDB" id="A0A183BJL5"/>
<dbReference type="PANTHER" id="PTHR24083">
    <property type="entry name" value="NUCLEAR HORMONE RECEPTOR"/>
    <property type="match status" value="1"/>
</dbReference>